<protein>
    <submittedName>
        <fullName evidence="1">Uncharacterized protein</fullName>
    </submittedName>
</protein>
<evidence type="ECO:0000313" key="1">
    <source>
        <dbReference type="EMBL" id="KMM69099.1"/>
    </source>
</evidence>
<dbReference type="EMBL" id="DS268111">
    <property type="protein sequence ID" value="KMM69099.1"/>
    <property type="molecule type" value="Genomic_DNA"/>
</dbReference>
<evidence type="ECO:0000313" key="2">
    <source>
        <dbReference type="Proteomes" id="UP000054567"/>
    </source>
</evidence>
<proteinExistence type="predicted"/>
<organism evidence="1 2">
    <name type="scientific">Coccidioides posadasii RMSCC 3488</name>
    <dbReference type="NCBI Taxonomy" id="454284"/>
    <lineage>
        <taxon>Eukaryota</taxon>
        <taxon>Fungi</taxon>
        <taxon>Dikarya</taxon>
        <taxon>Ascomycota</taxon>
        <taxon>Pezizomycotina</taxon>
        <taxon>Eurotiomycetes</taxon>
        <taxon>Eurotiomycetidae</taxon>
        <taxon>Onygenales</taxon>
        <taxon>Onygenaceae</taxon>
        <taxon>Coccidioides</taxon>
    </lineage>
</organism>
<dbReference type="VEuPathDB" id="FungiDB:CPAG_05422"/>
<name>A0A0J6FJT9_COCPO</name>
<reference evidence="2" key="2">
    <citation type="journal article" date="2009" name="Genome Res.">
        <title>Comparative genomic analyses of the human fungal pathogens Coccidioides and their relatives.</title>
        <authorList>
            <person name="Sharpton T.J."/>
            <person name="Stajich J.E."/>
            <person name="Rounsley S.D."/>
            <person name="Gardner M.J."/>
            <person name="Wortman J.R."/>
            <person name="Jordar V.S."/>
            <person name="Maiti R."/>
            <person name="Kodira C.D."/>
            <person name="Neafsey D.E."/>
            <person name="Zeng Q."/>
            <person name="Hung C.-Y."/>
            <person name="McMahan C."/>
            <person name="Muszewska A."/>
            <person name="Grynberg M."/>
            <person name="Mandel M.A."/>
            <person name="Kellner E.M."/>
            <person name="Barker B.M."/>
            <person name="Galgiani J.N."/>
            <person name="Orbach M.J."/>
            <person name="Kirkland T.N."/>
            <person name="Cole G.T."/>
            <person name="Henn M.R."/>
            <person name="Birren B.W."/>
            <person name="Taylor J.W."/>
        </authorList>
    </citation>
    <scope>NUCLEOTIDE SEQUENCE [LARGE SCALE GENOMIC DNA]</scope>
    <source>
        <strain evidence="2">RMSCC 3488</strain>
    </source>
</reference>
<sequence length="99" mass="10783">MLSLPSRVTAYKNASGGPPLKYAGIWTNGDDHIAVYERLCPPDLRTGFKTLPHVGEMGPAIFMSQGHNIATGKNQSITGFQQLFKHPMCSRQSLRAIVG</sequence>
<accession>A0A0J6FJT9</accession>
<dbReference type="AlphaFoldDB" id="A0A0J6FJT9"/>
<gene>
    <name evidence="1" type="ORF">CPAG_05422</name>
</gene>
<reference evidence="2" key="3">
    <citation type="journal article" date="2010" name="Genome Res.">
        <title>Population genomic sequencing of Coccidioides fungi reveals recent hybridization and transposon control.</title>
        <authorList>
            <person name="Neafsey D.E."/>
            <person name="Barker B.M."/>
            <person name="Sharpton T.J."/>
            <person name="Stajich J.E."/>
            <person name="Park D.J."/>
            <person name="Whiston E."/>
            <person name="Hung C.-Y."/>
            <person name="McMahan C."/>
            <person name="White J."/>
            <person name="Sykes S."/>
            <person name="Heiman D."/>
            <person name="Young S."/>
            <person name="Zeng Q."/>
            <person name="Abouelleil A."/>
            <person name="Aftuck L."/>
            <person name="Bessette D."/>
            <person name="Brown A."/>
            <person name="FitzGerald M."/>
            <person name="Lui A."/>
            <person name="Macdonald J.P."/>
            <person name="Priest M."/>
            <person name="Orbach M.J."/>
            <person name="Galgiani J.N."/>
            <person name="Kirkland T.N."/>
            <person name="Cole G.T."/>
            <person name="Birren B.W."/>
            <person name="Henn M.R."/>
            <person name="Taylor J.W."/>
            <person name="Rounsley S.D."/>
        </authorList>
    </citation>
    <scope>NUCLEOTIDE SEQUENCE [LARGE SCALE GENOMIC DNA]</scope>
    <source>
        <strain evidence="2">RMSCC 3488</strain>
    </source>
</reference>
<reference evidence="1 2" key="1">
    <citation type="submission" date="2007-06" db="EMBL/GenBank/DDBJ databases">
        <title>The Genome Sequence of Coccidioides posadasii RMSCC_3488.</title>
        <authorList>
            <consortium name="Coccidioides Genome Resources Consortium"/>
            <consortium name="The Broad Institute Genome Sequencing Platform"/>
            <person name="Henn M.R."/>
            <person name="Sykes S."/>
            <person name="Young S."/>
            <person name="Jaffe D."/>
            <person name="Berlin A."/>
            <person name="Alvarez P."/>
            <person name="Butler J."/>
            <person name="Gnerre S."/>
            <person name="Grabherr M."/>
            <person name="Mauceli E."/>
            <person name="Brockman W."/>
            <person name="Kodira C."/>
            <person name="Alvarado L."/>
            <person name="Zeng Q."/>
            <person name="Crawford M."/>
            <person name="Antoine C."/>
            <person name="Devon K."/>
            <person name="Galgiani J."/>
            <person name="Orsborn K."/>
            <person name="Lewis M.L."/>
            <person name="Nusbaum C."/>
            <person name="Galagan J."/>
            <person name="Birren B."/>
        </authorList>
    </citation>
    <scope>NUCLEOTIDE SEQUENCE [LARGE SCALE GENOMIC DNA]</scope>
    <source>
        <strain evidence="1 2">RMSCC 3488</strain>
    </source>
</reference>
<dbReference type="Proteomes" id="UP000054567">
    <property type="component" value="Unassembled WGS sequence"/>
</dbReference>